<keyword evidence="1" id="KW-0732">Signal</keyword>
<dbReference type="InterPro" id="IPR016186">
    <property type="entry name" value="C-type_lectin-like/link_sf"/>
</dbReference>
<dbReference type="CDD" id="cd00037">
    <property type="entry name" value="CLECT"/>
    <property type="match status" value="1"/>
</dbReference>
<dbReference type="Pfam" id="PF00059">
    <property type="entry name" value="Lectin_C"/>
    <property type="match status" value="1"/>
</dbReference>
<dbReference type="InterPro" id="IPR001304">
    <property type="entry name" value="C-type_lectin-like"/>
</dbReference>
<reference evidence="3 4" key="1">
    <citation type="journal article" date="2017" name="Nat. Ecol. Evol.">
        <title>Scallop genome provides insights into evolution of bilaterian karyotype and development.</title>
        <authorList>
            <person name="Wang S."/>
            <person name="Zhang J."/>
            <person name="Jiao W."/>
            <person name="Li J."/>
            <person name="Xun X."/>
            <person name="Sun Y."/>
            <person name="Guo X."/>
            <person name="Huan P."/>
            <person name="Dong B."/>
            <person name="Zhang L."/>
            <person name="Hu X."/>
            <person name="Sun X."/>
            <person name="Wang J."/>
            <person name="Zhao C."/>
            <person name="Wang Y."/>
            <person name="Wang D."/>
            <person name="Huang X."/>
            <person name="Wang R."/>
            <person name="Lv J."/>
            <person name="Li Y."/>
            <person name="Zhang Z."/>
            <person name="Liu B."/>
            <person name="Lu W."/>
            <person name="Hui Y."/>
            <person name="Liang J."/>
            <person name="Zhou Z."/>
            <person name="Hou R."/>
            <person name="Li X."/>
            <person name="Liu Y."/>
            <person name="Li H."/>
            <person name="Ning X."/>
            <person name="Lin Y."/>
            <person name="Zhao L."/>
            <person name="Xing Q."/>
            <person name="Dou J."/>
            <person name="Li Y."/>
            <person name="Mao J."/>
            <person name="Guo H."/>
            <person name="Dou H."/>
            <person name="Li T."/>
            <person name="Mu C."/>
            <person name="Jiang W."/>
            <person name="Fu Q."/>
            <person name="Fu X."/>
            <person name="Miao Y."/>
            <person name="Liu J."/>
            <person name="Yu Q."/>
            <person name="Li R."/>
            <person name="Liao H."/>
            <person name="Li X."/>
            <person name="Kong Y."/>
            <person name="Jiang Z."/>
            <person name="Chourrout D."/>
            <person name="Li R."/>
            <person name="Bao Z."/>
        </authorList>
    </citation>
    <scope>NUCLEOTIDE SEQUENCE [LARGE SCALE GENOMIC DNA]</scope>
    <source>
        <strain evidence="3 4">PY_sf001</strain>
    </source>
</reference>
<dbReference type="SUPFAM" id="SSF56436">
    <property type="entry name" value="C-type lectin-like"/>
    <property type="match status" value="1"/>
</dbReference>
<evidence type="ECO:0000313" key="4">
    <source>
        <dbReference type="Proteomes" id="UP000242188"/>
    </source>
</evidence>
<protein>
    <submittedName>
        <fullName evidence="3">Perlucin</fullName>
    </submittedName>
</protein>
<dbReference type="InterPro" id="IPR016187">
    <property type="entry name" value="CTDL_fold"/>
</dbReference>
<organism evidence="3 4">
    <name type="scientific">Mizuhopecten yessoensis</name>
    <name type="common">Japanese scallop</name>
    <name type="synonym">Patinopecten yessoensis</name>
    <dbReference type="NCBI Taxonomy" id="6573"/>
    <lineage>
        <taxon>Eukaryota</taxon>
        <taxon>Metazoa</taxon>
        <taxon>Spiralia</taxon>
        <taxon>Lophotrochozoa</taxon>
        <taxon>Mollusca</taxon>
        <taxon>Bivalvia</taxon>
        <taxon>Autobranchia</taxon>
        <taxon>Pteriomorphia</taxon>
        <taxon>Pectinida</taxon>
        <taxon>Pectinoidea</taxon>
        <taxon>Pectinidae</taxon>
        <taxon>Mizuhopecten</taxon>
    </lineage>
</organism>
<feature type="domain" description="C-type lectin" evidence="2">
    <location>
        <begin position="34"/>
        <end position="147"/>
    </location>
</feature>
<gene>
    <name evidence="3" type="ORF">KP79_PYT22428</name>
</gene>
<dbReference type="InterPro" id="IPR050111">
    <property type="entry name" value="C-type_lectin/snaclec_domain"/>
</dbReference>
<proteinExistence type="predicted"/>
<evidence type="ECO:0000259" key="2">
    <source>
        <dbReference type="PROSITE" id="PS50041"/>
    </source>
</evidence>
<dbReference type="PANTHER" id="PTHR22803">
    <property type="entry name" value="MANNOSE, PHOSPHOLIPASE, LECTIN RECEPTOR RELATED"/>
    <property type="match status" value="1"/>
</dbReference>
<dbReference type="SMART" id="SM00034">
    <property type="entry name" value="CLECT"/>
    <property type="match status" value="1"/>
</dbReference>
<sequence>MTSCVMSILTILLVCGVSAANGCSLGWLTGPSGCYFLSRFTATWGEASSVCQGFGGKLAEPMDEDSYTFLTGSIHDRGQAGVQFSVGGSDMFVEGVWEWSSSGAKVMNNHWLPGEPNDDNNNGDCLTLHDNGFNDLECHSLHYFICEKE</sequence>
<evidence type="ECO:0000313" key="3">
    <source>
        <dbReference type="EMBL" id="OWF50480.1"/>
    </source>
</evidence>
<dbReference type="OrthoDB" id="6038689at2759"/>
<dbReference type="Gene3D" id="3.10.100.10">
    <property type="entry name" value="Mannose-Binding Protein A, subunit A"/>
    <property type="match status" value="1"/>
</dbReference>
<evidence type="ECO:0000256" key="1">
    <source>
        <dbReference type="SAM" id="SignalP"/>
    </source>
</evidence>
<dbReference type="AlphaFoldDB" id="A0A210QP19"/>
<dbReference type="Proteomes" id="UP000242188">
    <property type="component" value="Unassembled WGS sequence"/>
</dbReference>
<dbReference type="PROSITE" id="PS50041">
    <property type="entry name" value="C_TYPE_LECTIN_2"/>
    <property type="match status" value="1"/>
</dbReference>
<feature type="chain" id="PRO_5013210757" evidence="1">
    <location>
        <begin position="20"/>
        <end position="149"/>
    </location>
</feature>
<keyword evidence="4" id="KW-1185">Reference proteome</keyword>
<accession>A0A210QP19</accession>
<name>A0A210QP19_MIZYE</name>
<feature type="signal peptide" evidence="1">
    <location>
        <begin position="1"/>
        <end position="19"/>
    </location>
</feature>
<comment type="caution">
    <text evidence="3">The sequence shown here is derived from an EMBL/GenBank/DDBJ whole genome shotgun (WGS) entry which is preliminary data.</text>
</comment>
<dbReference type="EMBL" id="NEDP02002595">
    <property type="protein sequence ID" value="OWF50480.1"/>
    <property type="molecule type" value="Genomic_DNA"/>
</dbReference>